<dbReference type="Pfam" id="PF00589">
    <property type="entry name" value="Phage_integrase"/>
    <property type="match status" value="1"/>
</dbReference>
<dbReference type="PROSITE" id="PS51898">
    <property type="entry name" value="TYR_RECOMBINASE"/>
    <property type="match status" value="1"/>
</dbReference>
<comment type="function">
    <text evidence="10">Site-specific tyrosine recombinase, which acts by catalyzing the cutting and rejoining of the recombining DNA molecules. The XerC-XerD complex is essential to convert dimers of the bacterial chromosome into monomers to permit their segregation at cell division. It also contributes to the segregational stability of plasmids.</text>
</comment>
<keyword evidence="5 10" id="KW-0159">Chromosome partition</keyword>
<sequence length="299" mass="34693">MDVQQDRIAFLEYLQIEKNASPFTIECYVKDLAEFLAFLEKEKLYSPYDVDYSVIRIFLTELYEKQLSRRTVSRKLSSLRTFYRFLEREGKVDSNPFMQVSLPNSNKPIPKFLYSEELEKLFHVNDLSTPLGARNQALLELLYATGMRVSECVNLHMKDIDLSLGTVLVKGKGRKERYIPFGRFAQIALEEYLENGRVTLLMKSNLETDRIFLNAKGTPLTDRGVRIILNKIVQKAALTIDLHPHKLRHTFATHMLNEGADLRSVQELLGHEHLSSTQIYTHVTKDRLRTIYNKSHPRA</sequence>
<proteinExistence type="inferred from homology"/>
<comment type="caution">
    <text evidence="14">The sequence shown here is derived from an EMBL/GenBank/DDBJ whole genome shotgun (WGS) entry which is preliminary data.</text>
</comment>
<dbReference type="Gene3D" id="1.10.443.10">
    <property type="entry name" value="Intergrase catalytic core"/>
    <property type="match status" value="1"/>
</dbReference>
<feature type="active site" evidence="10">
    <location>
        <position position="245"/>
    </location>
</feature>
<feature type="active site" evidence="10">
    <location>
        <position position="271"/>
    </location>
</feature>
<evidence type="ECO:0000256" key="2">
    <source>
        <dbReference type="ARBA" id="ARBA00006657"/>
    </source>
</evidence>
<feature type="active site" description="O-(3'-phospho-DNA)-tyrosine intermediate" evidence="10">
    <location>
        <position position="280"/>
    </location>
</feature>
<evidence type="ECO:0000256" key="10">
    <source>
        <dbReference type="HAMAP-Rule" id="MF_01808"/>
    </source>
</evidence>
<dbReference type="InterPro" id="IPR002104">
    <property type="entry name" value="Integrase_catalytic"/>
</dbReference>
<feature type="domain" description="Core-binding (CB)" evidence="13">
    <location>
        <begin position="1"/>
        <end position="87"/>
    </location>
</feature>
<evidence type="ECO:0000259" key="13">
    <source>
        <dbReference type="PROSITE" id="PS51900"/>
    </source>
</evidence>
<dbReference type="CDD" id="cd00798">
    <property type="entry name" value="INT_XerDC_C"/>
    <property type="match status" value="1"/>
</dbReference>
<evidence type="ECO:0000256" key="5">
    <source>
        <dbReference type="ARBA" id="ARBA00022829"/>
    </source>
</evidence>
<dbReference type="HAMAP" id="MF_01808">
    <property type="entry name" value="Recomb_XerC_XerD"/>
    <property type="match status" value="1"/>
</dbReference>
<dbReference type="GO" id="GO:0005737">
    <property type="term" value="C:cytoplasm"/>
    <property type="evidence" value="ECO:0007669"/>
    <property type="project" value="UniProtKB-SubCell"/>
</dbReference>
<organism evidence="14 15">
    <name type="scientific">Pontibacillus litoralis JSM 072002</name>
    <dbReference type="NCBI Taxonomy" id="1385512"/>
    <lineage>
        <taxon>Bacteria</taxon>
        <taxon>Bacillati</taxon>
        <taxon>Bacillota</taxon>
        <taxon>Bacilli</taxon>
        <taxon>Bacillales</taxon>
        <taxon>Bacillaceae</taxon>
        <taxon>Pontibacillus</taxon>
    </lineage>
</organism>
<keyword evidence="3 10" id="KW-0963">Cytoplasm</keyword>
<evidence type="ECO:0000256" key="11">
    <source>
        <dbReference type="NCBIfam" id="TIGR02224"/>
    </source>
</evidence>
<name>A0A0A5GB93_9BACI</name>
<feature type="active site" evidence="10">
    <location>
        <position position="248"/>
    </location>
</feature>
<keyword evidence="8 10" id="KW-0233">DNA recombination</keyword>
<dbReference type="PROSITE" id="PS51900">
    <property type="entry name" value="CB"/>
    <property type="match status" value="1"/>
</dbReference>
<dbReference type="Gene3D" id="1.10.150.130">
    <property type="match status" value="1"/>
</dbReference>
<evidence type="ECO:0000256" key="4">
    <source>
        <dbReference type="ARBA" id="ARBA00022618"/>
    </source>
</evidence>
<dbReference type="InterPro" id="IPR011931">
    <property type="entry name" value="Recomb_XerC"/>
</dbReference>
<reference evidence="14 15" key="1">
    <citation type="submission" date="2013-08" db="EMBL/GenBank/DDBJ databases">
        <authorList>
            <person name="Huang J."/>
            <person name="Wang G."/>
        </authorList>
    </citation>
    <scope>NUCLEOTIDE SEQUENCE [LARGE SCALE GENOMIC DNA]</scope>
    <source>
        <strain evidence="14 15">JSM 072002</strain>
    </source>
</reference>
<keyword evidence="7 10" id="KW-0238">DNA-binding</keyword>
<dbReference type="InterPro" id="IPR050090">
    <property type="entry name" value="Tyrosine_recombinase_XerCD"/>
</dbReference>
<gene>
    <name evidence="10" type="primary">xerC</name>
    <name evidence="14" type="ORF">N784_07265</name>
</gene>
<dbReference type="InterPro" id="IPR044068">
    <property type="entry name" value="CB"/>
</dbReference>
<dbReference type="PANTHER" id="PTHR30349:SF77">
    <property type="entry name" value="TYROSINE RECOMBINASE XERC"/>
    <property type="match status" value="1"/>
</dbReference>
<dbReference type="STRING" id="1385512.N784_07265"/>
<keyword evidence="15" id="KW-1185">Reference proteome</keyword>
<evidence type="ECO:0000256" key="7">
    <source>
        <dbReference type="ARBA" id="ARBA00023125"/>
    </source>
</evidence>
<evidence type="ECO:0000256" key="8">
    <source>
        <dbReference type="ARBA" id="ARBA00023172"/>
    </source>
</evidence>
<dbReference type="NCBIfam" id="NF040815">
    <property type="entry name" value="recomb_XerA_Arch"/>
    <property type="match status" value="1"/>
</dbReference>
<feature type="active site" evidence="10">
    <location>
        <position position="172"/>
    </location>
</feature>
<feature type="domain" description="Tyr recombinase" evidence="12">
    <location>
        <begin position="108"/>
        <end position="293"/>
    </location>
</feature>
<dbReference type="PANTHER" id="PTHR30349">
    <property type="entry name" value="PHAGE INTEGRASE-RELATED"/>
    <property type="match status" value="1"/>
</dbReference>
<dbReference type="eggNOG" id="COG4974">
    <property type="taxonomic scope" value="Bacteria"/>
</dbReference>
<protein>
    <recommendedName>
        <fullName evidence="10 11">Tyrosine recombinase XerC</fullName>
    </recommendedName>
</protein>
<dbReference type="Proteomes" id="UP000030401">
    <property type="component" value="Unassembled WGS sequence"/>
</dbReference>
<evidence type="ECO:0000256" key="6">
    <source>
        <dbReference type="ARBA" id="ARBA00022908"/>
    </source>
</evidence>
<dbReference type="NCBIfam" id="NF001399">
    <property type="entry name" value="PRK00283.1"/>
    <property type="match status" value="1"/>
</dbReference>
<keyword evidence="4 10" id="KW-0132">Cell division</keyword>
<keyword evidence="9 10" id="KW-0131">Cell cycle</keyword>
<comment type="subcellular location">
    <subcellularLocation>
        <location evidence="1 10">Cytoplasm</location>
    </subcellularLocation>
</comment>
<dbReference type="NCBIfam" id="TIGR02224">
    <property type="entry name" value="recomb_XerC"/>
    <property type="match status" value="1"/>
</dbReference>
<comment type="subunit">
    <text evidence="10">Forms a cyclic heterotetrameric complex composed of two molecules of XerC and two molecules of XerD.</text>
</comment>
<dbReference type="RefSeq" id="WP_036831999.1">
    <property type="nucleotide sequence ID" value="NZ_AVPG01000002.1"/>
</dbReference>
<evidence type="ECO:0000256" key="9">
    <source>
        <dbReference type="ARBA" id="ARBA00023306"/>
    </source>
</evidence>
<dbReference type="InterPro" id="IPR023009">
    <property type="entry name" value="Tyrosine_recombinase_XerC/XerD"/>
</dbReference>
<dbReference type="GO" id="GO:0007059">
    <property type="term" value="P:chromosome segregation"/>
    <property type="evidence" value="ECO:0007669"/>
    <property type="project" value="UniProtKB-UniRule"/>
</dbReference>
<dbReference type="InterPro" id="IPR010998">
    <property type="entry name" value="Integrase_recombinase_N"/>
</dbReference>
<comment type="similarity">
    <text evidence="2 10">Belongs to the 'phage' integrase family. XerC subfamily.</text>
</comment>
<evidence type="ECO:0000313" key="15">
    <source>
        <dbReference type="Proteomes" id="UP000030401"/>
    </source>
</evidence>
<dbReference type="AlphaFoldDB" id="A0A0A5GB93"/>
<dbReference type="EMBL" id="AVPG01000002">
    <property type="protein sequence ID" value="KGX88458.1"/>
    <property type="molecule type" value="Genomic_DNA"/>
</dbReference>
<keyword evidence="6 10" id="KW-0229">DNA integration</keyword>
<dbReference type="InterPro" id="IPR004107">
    <property type="entry name" value="Integrase_SAM-like_N"/>
</dbReference>
<accession>A0A0A5GB93</accession>
<dbReference type="GO" id="GO:0003677">
    <property type="term" value="F:DNA binding"/>
    <property type="evidence" value="ECO:0007669"/>
    <property type="project" value="UniProtKB-UniRule"/>
</dbReference>
<feature type="active site" evidence="10">
    <location>
        <position position="148"/>
    </location>
</feature>
<evidence type="ECO:0000256" key="3">
    <source>
        <dbReference type="ARBA" id="ARBA00022490"/>
    </source>
</evidence>
<evidence type="ECO:0000313" key="14">
    <source>
        <dbReference type="EMBL" id="KGX88458.1"/>
    </source>
</evidence>
<dbReference type="GO" id="GO:0006313">
    <property type="term" value="P:DNA transposition"/>
    <property type="evidence" value="ECO:0007669"/>
    <property type="project" value="UniProtKB-UniRule"/>
</dbReference>
<dbReference type="InterPro" id="IPR013762">
    <property type="entry name" value="Integrase-like_cat_sf"/>
</dbReference>
<dbReference type="GO" id="GO:0009037">
    <property type="term" value="F:tyrosine-based site-specific recombinase activity"/>
    <property type="evidence" value="ECO:0007669"/>
    <property type="project" value="UniProtKB-UniRule"/>
</dbReference>
<dbReference type="Pfam" id="PF02899">
    <property type="entry name" value="Phage_int_SAM_1"/>
    <property type="match status" value="1"/>
</dbReference>
<dbReference type="GO" id="GO:0051301">
    <property type="term" value="P:cell division"/>
    <property type="evidence" value="ECO:0007669"/>
    <property type="project" value="UniProtKB-UniRule"/>
</dbReference>
<dbReference type="SUPFAM" id="SSF56349">
    <property type="entry name" value="DNA breaking-rejoining enzymes"/>
    <property type="match status" value="1"/>
</dbReference>
<evidence type="ECO:0000256" key="1">
    <source>
        <dbReference type="ARBA" id="ARBA00004496"/>
    </source>
</evidence>
<evidence type="ECO:0000259" key="12">
    <source>
        <dbReference type="PROSITE" id="PS51898"/>
    </source>
</evidence>
<dbReference type="InterPro" id="IPR011010">
    <property type="entry name" value="DNA_brk_join_enz"/>
</dbReference>
<dbReference type="OrthoDB" id="9801717at2"/>